<dbReference type="AlphaFoldDB" id="A0A017SY34"/>
<organism evidence="1 2">
    <name type="scientific">Chondromyces apiculatus DSM 436</name>
    <dbReference type="NCBI Taxonomy" id="1192034"/>
    <lineage>
        <taxon>Bacteria</taxon>
        <taxon>Pseudomonadati</taxon>
        <taxon>Myxococcota</taxon>
        <taxon>Polyangia</taxon>
        <taxon>Polyangiales</taxon>
        <taxon>Polyangiaceae</taxon>
        <taxon>Chondromyces</taxon>
    </lineage>
</organism>
<reference evidence="1 2" key="1">
    <citation type="submission" date="2013-05" db="EMBL/GenBank/DDBJ databases">
        <title>Genome assembly of Chondromyces apiculatus DSM 436.</title>
        <authorList>
            <person name="Sharma G."/>
            <person name="Khatri I."/>
            <person name="Kaur C."/>
            <person name="Mayilraj S."/>
            <person name="Subramanian S."/>
        </authorList>
    </citation>
    <scope>NUCLEOTIDE SEQUENCE [LARGE SCALE GENOMIC DNA]</scope>
    <source>
        <strain evidence="1 2">DSM 436</strain>
    </source>
</reference>
<dbReference type="RefSeq" id="WP_044249807.1">
    <property type="nucleotide sequence ID" value="NZ_ASRX01000086.1"/>
</dbReference>
<dbReference type="Proteomes" id="UP000019678">
    <property type="component" value="Unassembled WGS sequence"/>
</dbReference>
<protein>
    <submittedName>
        <fullName evidence="1">Uncharacterized protein</fullName>
    </submittedName>
</protein>
<name>A0A017SY34_9BACT</name>
<sequence length="212" mass="23310">MTRRPLSVLRLPTLPAPAGESGFHIKGVVYAGIFSRIAQEPGGMDRLRAELSDQALLAFYDQLFLTSGWYDIFPVVPLFSGIARVGGISFEKATIEGTRARATEDLSTIHRPFYRGATPAQVASRLARGFARYIDFGQATTTEHADGTVEISIQEMPTFLLPWYMPSAATFCRIALEAAGAREVRTLWRAPEDGGYRGDVPLASLQLSLAWR</sequence>
<gene>
    <name evidence="1" type="ORF">CAP_8547</name>
</gene>
<keyword evidence="2" id="KW-1185">Reference proteome</keyword>
<dbReference type="OrthoDB" id="5503362at2"/>
<evidence type="ECO:0000313" key="1">
    <source>
        <dbReference type="EMBL" id="EYF01206.1"/>
    </source>
</evidence>
<accession>A0A017SY34</accession>
<comment type="caution">
    <text evidence="1">The sequence shown here is derived from an EMBL/GenBank/DDBJ whole genome shotgun (WGS) entry which is preliminary data.</text>
</comment>
<dbReference type="EMBL" id="ASRX01000086">
    <property type="protein sequence ID" value="EYF01206.1"/>
    <property type="molecule type" value="Genomic_DNA"/>
</dbReference>
<proteinExistence type="predicted"/>
<evidence type="ECO:0000313" key="2">
    <source>
        <dbReference type="Proteomes" id="UP000019678"/>
    </source>
</evidence>